<evidence type="ECO:0008006" key="4">
    <source>
        <dbReference type="Google" id="ProtNLM"/>
    </source>
</evidence>
<dbReference type="InterPro" id="IPR011009">
    <property type="entry name" value="Kinase-like_dom_sf"/>
</dbReference>
<gene>
    <name evidence="2" type="ORF">SCUCBS95973_004889</name>
</gene>
<reference evidence="2 3" key="1">
    <citation type="submission" date="2024-01" db="EMBL/GenBank/DDBJ databases">
        <authorList>
            <person name="Allen C."/>
            <person name="Tagirdzhanova G."/>
        </authorList>
    </citation>
    <scope>NUCLEOTIDE SEQUENCE [LARGE SCALE GENOMIC DNA]</scope>
</reference>
<name>A0ABP0BSC1_9PEZI</name>
<protein>
    <recommendedName>
        <fullName evidence="4">Protein kinase domain-containing protein</fullName>
    </recommendedName>
</protein>
<sequence>MEGAHKPFPFVRQQPPSPPPEPPEDGDITPFTSETPKPEEKLDLSWKSFRWPKLGRCPFDLEDLTFHGLLGRGQDGIVFKAQYKDTWIALKVFHHHTRPNHIPYPHMYWPFERECKNATLLEKISKRLQESLETKQPIYLYPDPSSHHDALRNLRAFSDEGRVDDDHPARQGMEPLQLDEGEELHANPCYGWMRLPTPLLHKLFYGFRMLHHGQFYDSDMYYGIAYNYIGHGGGVYLDTDKVVRQMRILHLAGFLLELGLNHNNWRGDATLIDMSDITSPAHSFGWVERHYSKQGEEQGEGEPNYKKWAHQSINKMRSYERPQLSWLNPNEDVLYLHPTMGFPPKLPFKLK</sequence>
<feature type="region of interest" description="Disordered" evidence="1">
    <location>
        <begin position="1"/>
        <end position="39"/>
    </location>
</feature>
<dbReference type="Proteomes" id="UP001642405">
    <property type="component" value="Unassembled WGS sequence"/>
</dbReference>
<dbReference type="EMBL" id="CAWUHB010000025">
    <property type="protein sequence ID" value="CAK7222579.1"/>
    <property type="molecule type" value="Genomic_DNA"/>
</dbReference>
<keyword evidence="3" id="KW-1185">Reference proteome</keyword>
<organism evidence="2 3">
    <name type="scientific">Sporothrix curviconia</name>
    <dbReference type="NCBI Taxonomy" id="1260050"/>
    <lineage>
        <taxon>Eukaryota</taxon>
        <taxon>Fungi</taxon>
        <taxon>Dikarya</taxon>
        <taxon>Ascomycota</taxon>
        <taxon>Pezizomycotina</taxon>
        <taxon>Sordariomycetes</taxon>
        <taxon>Sordariomycetidae</taxon>
        <taxon>Ophiostomatales</taxon>
        <taxon>Ophiostomataceae</taxon>
        <taxon>Sporothrix</taxon>
    </lineage>
</organism>
<dbReference type="SUPFAM" id="SSF56112">
    <property type="entry name" value="Protein kinase-like (PK-like)"/>
    <property type="match status" value="1"/>
</dbReference>
<evidence type="ECO:0000313" key="2">
    <source>
        <dbReference type="EMBL" id="CAK7222579.1"/>
    </source>
</evidence>
<proteinExistence type="predicted"/>
<evidence type="ECO:0000313" key="3">
    <source>
        <dbReference type="Proteomes" id="UP001642405"/>
    </source>
</evidence>
<accession>A0ABP0BSC1</accession>
<evidence type="ECO:0000256" key="1">
    <source>
        <dbReference type="SAM" id="MobiDB-lite"/>
    </source>
</evidence>
<comment type="caution">
    <text evidence="2">The sequence shown here is derived from an EMBL/GenBank/DDBJ whole genome shotgun (WGS) entry which is preliminary data.</text>
</comment>